<dbReference type="GO" id="GO:0005840">
    <property type="term" value="C:ribosome"/>
    <property type="evidence" value="ECO:0007669"/>
    <property type="project" value="UniProtKB-KW"/>
</dbReference>
<keyword evidence="4" id="KW-1185">Reference proteome</keyword>
<gene>
    <name evidence="3" type="ORF">B0I29_111239</name>
</gene>
<evidence type="ECO:0000256" key="1">
    <source>
        <dbReference type="SAM" id="MobiDB-lite"/>
    </source>
</evidence>
<dbReference type="Proteomes" id="UP000249341">
    <property type="component" value="Unassembled WGS sequence"/>
</dbReference>
<feature type="compositionally biased region" description="Pro residues" evidence="1">
    <location>
        <begin position="241"/>
        <end position="254"/>
    </location>
</feature>
<accession>A0A327Z904</accession>
<proteinExistence type="predicted"/>
<dbReference type="AlphaFoldDB" id="A0A327Z904"/>
<feature type="domain" description="N-acetyltransferase" evidence="2">
    <location>
        <begin position="107"/>
        <end position="246"/>
    </location>
</feature>
<evidence type="ECO:0000313" key="3">
    <source>
        <dbReference type="EMBL" id="RAK34637.1"/>
    </source>
</evidence>
<feature type="region of interest" description="Disordered" evidence="1">
    <location>
        <begin position="233"/>
        <end position="254"/>
    </location>
</feature>
<dbReference type="InterPro" id="IPR000182">
    <property type="entry name" value="GNAT_dom"/>
</dbReference>
<evidence type="ECO:0000313" key="4">
    <source>
        <dbReference type="Proteomes" id="UP000249341"/>
    </source>
</evidence>
<reference evidence="3 4" key="1">
    <citation type="submission" date="2018-06" db="EMBL/GenBank/DDBJ databases">
        <title>Genomic Encyclopedia of Type Strains, Phase III (KMG-III): the genomes of soil and plant-associated and newly described type strains.</title>
        <authorList>
            <person name="Whitman W."/>
        </authorList>
    </citation>
    <scope>NUCLEOTIDE SEQUENCE [LARGE SCALE GENOMIC DNA]</scope>
    <source>
        <strain evidence="3 4">CGMCC 4.7090</strain>
    </source>
</reference>
<dbReference type="GO" id="GO:0016747">
    <property type="term" value="F:acyltransferase activity, transferring groups other than amino-acyl groups"/>
    <property type="evidence" value="ECO:0007669"/>
    <property type="project" value="InterPro"/>
</dbReference>
<name>A0A327Z904_9ACTN</name>
<dbReference type="Gene3D" id="3.40.630.30">
    <property type="match status" value="1"/>
</dbReference>
<dbReference type="InterPro" id="IPR016181">
    <property type="entry name" value="Acyl_CoA_acyltransferase"/>
</dbReference>
<dbReference type="PROSITE" id="PS51186">
    <property type="entry name" value="GNAT"/>
    <property type="match status" value="1"/>
</dbReference>
<dbReference type="Pfam" id="PF13508">
    <property type="entry name" value="Acetyltransf_7"/>
    <property type="match status" value="1"/>
</dbReference>
<keyword evidence="3" id="KW-0687">Ribonucleoprotein</keyword>
<dbReference type="SUPFAM" id="SSF55729">
    <property type="entry name" value="Acyl-CoA N-acyltransferases (Nat)"/>
    <property type="match status" value="1"/>
</dbReference>
<sequence length="254" mass="27564">MLRKGFRFTHGYDPSMIELHLENAASMWASRHPGATRGDGYFLTEHPAGARAILLDATASPEKVLALAPNRPLLIEDAFGILPGGTLRMPIMIRDPQHPPTLTPSGVRVTEATDPEELAVAEQVMVDGFPFPAYQPWSPGQALPPSLLRNPGWQFWLARIDSSPAAAAYTFDDGTTTGVYWLATMPEHRSRGAARAILSTAIAARPDRPFTLVATEAGRPLYESLGFTTATTTTWQTRPPVQQPQPPPHPAKAG</sequence>
<comment type="caution">
    <text evidence="3">The sequence shown here is derived from an EMBL/GenBank/DDBJ whole genome shotgun (WGS) entry which is preliminary data.</text>
</comment>
<dbReference type="EMBL" id="QLMJ01000011">
    <property type="protein sequence ID" value="RAK34637.1"/>
    <property type="molecule type" value="Genomic_DNA"/>
</dbReference>
<protein>
    <submittedName>
        <fullName evidence="3">Ribosomal protein S18 acetylase RimI-like enzyme</fullName>
    </submittedName>
</protein>
<keyword evidence="3" id="KW-0689">Ribosomal protein</keyword>
<evidence type="ECO:0000259" key="2">
    <source>
        <dbReference type="PROSITE" id="PS51186"/>
    </source>
</evidence>
<organism evidence="3 4">
    <name type="scientific">Actinoplanes lutulentus</name>
    <dbReference type="NCBI Taxonomy" id="1287878"/>
    <lineage>
        <taxon>Bacteria</taxon>
        <taxon>Bacillati</taxon>
        <taxon>Actinomycetota</taxon>
        <taxon>Actinomycetes</taxon>
        <taxon>Micromonosporales</taxon>
        <taxon>Micromonosporaceae</taxon>
        <taxon>Actinoplanes</taxon>
    </lineage>
</organism>